<dbReference type="Proteomes" id="UP001203852">
    <property type="component" value="Unassembled WGS sequence"/>
</dbReference>
<name>A0AAN6DV97_9EURO</name>
<dbReference type="PANTHER" id="PTHR43283:SF3">
    <property type="entry name" value="BETA-LACTAMASE FAMILY PROTEIN (AFU_ORTHOLOGUE AFUA_5G07500)"/>
    <property type="match status" value="1"/>
</dbReference>
<proteinExistence type="predicted"/>
<reference evidence="2" key="1">
    <citation type="journal article" date="2022" name="bioRxiv">
        <title>Deciphering the potential niche of two novel black yeast fungi from a biological soil crust based on their genomes, phenotypes, and melanin regulation.</title>
        <authorList>
            <consortium name="DOE Joint Genome Institute"/>
            <person name="Carr E.C."/>
            <person name="Barton Q."/>
            <person name="Grambo S."/>
            <person name="Sullivan M."/>
            <person name="Renfro C.M."/>
            <person name="Kuo A."/>
            <person name="Pangilinan J."/>
            <person name="Lipzen A."/>
            <person name="Keymanesh K."/>
            <person name="Savage E."/>
            <person name="Barry K."/>
            <person name="Grigoriev I.V."/>
            <person name="Riekhof W.R."/>
            <person name="Harris S.S."/>
        </authorList>
    </citation>
    <scope>NUCLEOTIDE SEQUENCE</scope>
    <source>
        <strain evidence="2">JF 03-4F</strain>
    </source>
</reference>
<dbReference type="Gene3D" id="3.40.710.10">
    <property type="entry name" value="DD-peptidase/beta-lactamase superfamily"/>
    <property type="match status" value="1"/>
</dbReference>
<dbReference type="InterPro" id="IPR012338">
    <property type="entry name" value="Beta-lactam/transpept-like"/>
</dbReference>
<accession>A0AAN6DV97</accession>
<protein>
    <submittedName>
        <fullName evidence="2">Beta-lactamase</fullName>
    </submittedName>
</protein>
<dbReference type="AlphaFoldDB" id="A0AAN6DV97"/>
<evidence type="ECO:0000259" key="1">
    <source>
        <dbReference type="Pfam" id="PF00144"/>
    </source>
</evidence>
<dbReference type="InterPro" id="IPR050789">
    <property type="entry name" value="Diverse_Enzym_Activities"/>
</dbReference>
<dbReference type="PANTHER" id="PTHR43283">
    <property type="entry name" value="BETA-LACTAMASE-RELATED"/>
    <property type="match status" value="1"/>
</dbReference>
<dbReference type="InterPro" id="IPR001466">
    <property type="entry name" value="Beta-lactam-related"/>
</dbReference>
<organism evidence="2 3">
    <name type="scientific">Exophiala viscosa</name>
    <dbReference type="NCBI Taxonomy" id="2486360"/>
    <lineage>
        <taxon>Eukaryota</taxon>
        <taxon>Fungi</taxon>
        <taxon>Dikarya</taxon>
        <taxon>Ascomycota</taxon>
        <taxon>Pezizomycotina</taxon>
        <taxon>Eurotiomycetes</taxon>
        <taxon>Chaetothyriomycetidae</taxon>
        <taxon>Chaetothyriales</taxon>
        <taxon>Herpotrichiellaceae</taxon>
        <taxon>Exophiala</taxon>
    </lineage>
</organism>
<dbReference type="Pfam" id="PF00144">
    <property type="entry name" value="Beta-lactamase"/>
    <property type="match status" value="1"/>
</dbReference>
<sequence length="443" mass="48851">MATISAEAVPKLKSQIDELTSDPAGAPGVVFVAVNKEGQTIFEHASGKVGVGKSQSMTMDNVFWIASCTKMITGIACMQLVEQGKLALDDSDLVEKLAPELKAVQVWQDGKLVPKKRSITLRMLLSHTAGFGYAFFDDRLNDWAGPLGLDEFSGSYHDYLTQPLVNQPGEAWEYGVNIDWAGQLVERASGLKLNDFFLQHIFKAMGLSHITMFPTDEMKSQLAYMNSRAPDGKLSLNKDGHLNRRPLYATTQQEIEATFHAGGAGCFAKPTDYAQIIAMLLNDGVHAPTGKRILKKETVDLMFTNQIPDMPNFGRQPINPPKPHLANALAELYPEPHDIPQGWGLTFFLHLKDSAVHSEGTGWWAGLPNLFWYADRKRGIGGMIASQIIPFGESSHSRAAHLLDTHVKVPGNVLPLVSTGVLFVAKVWFLCMMREADPSRDHR</sequence>
<comment type="caution">
    <text evidence="2">The sequence shown here is derived from an EMBL/GenBank/DDBJ whole genome shotgun (WGS) entry which is preliminary data.</text>
</comment>
<dbReference type="EMBL" id="MU404355">
    <property type="protein sequence ID" value="KAI1612252.1"/>
    <property type="molecule type" value="Genomic_DNA"/>
</dbReference>
<gene>
    <name evidence="2" type="ORF">EDD36DRAFT_440633</name>
</gene>
<feature type="domain" description="Beta-lactamase-related" evidence="1">
    <location>
        <begin position="25"/>
        <end position="398"/>
    </location>
</feature>
<keyword evidence="3" id="KW-1185">Reference proteome</keyword>
<evidence type="ECO:0000313" key="3">
    <source>
        <dbReference type="Proteomes" id="UP001203852"/>
    </source>
</evidence>
<dbReference type="SUPFAM" id="SSF56601">
    <property type="entry name" value="beta-lactamase/transpeptidase-like"/>
    <property type="match status" value="1"/>
</dbReference>
<evidence type="ECO:0000313" key="2">
    <source>
        <dbReference type="EMBL" id="KAI1612252.1"/>
    </source>
</evidence>